<dbReference type="InterPro" id="IPR008972">
    <property type="entry name" value="Cupredoxin"/>
</dbReference>
<dbReference type="Pfam" id="PF07732">
    <property type="entry name" value="Cu-oxidase_3"/>
    <property type="match status" value="1"/>
</dbReference>
<dbReference type="InterPro" id="IPR033138">
    <property type="entry name" value="Cu_oxidase_CS"/>
</dbReference>
<reference evidence="6 7" key="1">
    <citation type="journal article" date="2016" name="BMC Genomics">
        <title>Consensus pan-genome assembly of the specialised wine bacterium Oenococcus oeni.</title>
        <authorList>
            <person name="Sternes P.R."/>
            <person name="Borneman A.R."/>
        </authorList>
    </citation>
    <scope>NUCLEOTIDE SEQUENCE [LARGE SCALE GENOMIC DNA]</scope>
    <source>
        <strain evidence="6 7">AWRIB661</strain>
    </source>
</reference>
<dbReference type="PROSITE" id="PS00079">
    <property type="entry name" value="MULTICOPPER_OXIDASE1"/>
    <property type="match status" value="1"/>
</dbReference>
<dbReference type="SUPFAM" id="SSF49503">
    <property type="entry name" value="Cupredoxins"/>
    <property type="match status" value="2"/>
</dbReference>
<keyword evidence="3" id="KW-0560">Oxidoreductase</keyword>
<evidence type="ECO:0000256" key="3">
    <source>
        <dbReference type="ARBA" id="ARBA00023002"/>
    </source>
</evidence>
<evidence type="ECO:0000259" key="5">
    <source>
        <dbReference type="Pfam" id="PF07732"/>
    </source>
</evidence>
<evidence type="ECO:0000313" key="6">
    <source>
        <dbReference type="EMBL" id="OIM22248.1"/>
    </source>
</evidence>
<sequence>MELIKNYFFDEDAYDYHDGAYKHLIRPKTKMHKLIIPKVLKADKIEGNTTYYTIHAQEGETNILDGKATHTWGYNGSLLGPLIRYQSGRHYHLTLVNDLPEVTTWHWHGLNIPGPIEDGGPHAPVLPGKSREIEFDVNQPTMTAWLHPHPCPHTAEQVWKGLAAPVAVVNPLDDLPQLPHTWGVDDIPLIFQDRTFHDSQWDYQADYDMDGTLGDTALVNGTVNAEFTVTRPCLRLRVLNGANRRELRLNSDQNIVMTQIASDGGFLPHAVEMTKIMLTNAERAEILLDFSDYKKGDRIVLKADDVPILTLKVGEFTEDNRRQLPKTLKQIERDFTGSPSYQVIMEGMDDSVRINGKLYDMTRIDDRQEIGKNEIWDVSNTNDSMPGMGMIHPFHMHGTEFLVLSRNGKKPYPNEFGFKDTVAVNPGEHVKLLVKFNVPGIFMYHCHILEHEDTGMMAQIEAVDPNNPQHWNLKDLCDKNMPDSNMQM</sequence>
<protein>
    <submittedName>
        <fullName evidence="6">Copper oxidase</fullName>
    </submittedName>
</protein>
<feature type="domain" description="Plastocyanin-like" evidence="5">
    <location>
        <begin position="57"/>
        <end position="170"/>
    </location>
</feature>
<keyword evidence="2" id="KW-0479">Metal-binding</keyword>
<evidence type="ECO:0000259" key="4">
    <source>
        <dbReference type="Pfam" id="PF07731"/>
    </source>
</evidence>
<comment type="caution">
    <text evidence="6">The sequence shown here is derived from an EMBL/GenBank/DDBJ whole genome shotgun (WGS) entry which is preliminary data.</text>
</comment>
<evidence type="ECO:0000256" key="2">
    <source>
        <dbReference type="ARBA" id="ARBA00022723"/>
    </source>
</evidence>
<dbReference type="EMBL" id="MLOK01000001">
    <property type="protein sequence ID" value="OIM22248.1"/>
    <property type="molecule type" value="Genomic_DNA"/>
</dbReference>
<dbReference type="Gene3D" id="2.60.40.420">
    <property type="entry name" value="Cupredoxins - blue copper proteins"/>
    <property type="match status" value="3"/>
</dbReference>
<dbReference type="AlphaFoldDB" id="A0A6N4A9M3"/>
<dbReference type="Pfam" id="PF07731">
    <property type="entry name" value="Cu-oxidase_2"/>
    <property type="match status" value="1"/>
</dbReference>
<dbReference type="InterPro" id="IPR011707">
    <property type="entry name" value="Cu-oxidase-like_N"/>
</dbReference>
<dbReference type="CDD" id="cd13890">
    <property type="entry name" value="CuRO_3_CueO_FtsP"/>
    <property type="match status" value="1"/>
</dbReference>
<feature type="domain" description="Plastocyanin-like" evidence="4">
    <location>
        <begin position="342"/>
        <end position="461"/>
    </location>
</feature>
<dbReference type="InterPro" id="IPR002355">
    <property type="entry name" value="Cu_oxidase_Cu_BS"/>
</dbReference>
<evidence type="ECO:0000256" key="1">
    <source>
        <dbReference type="ARBA" id="ARBA00010609"/>
    </source>
</evidence>
<dbReference type="InterPro" id="IPR011706">
    <property type="entry name" value="Cu-oxidase_C"/>
</dbReference>
<dbReference type="Proteomes" id="UP000181728">
    <property type="component" value="Unassembled WGS sequence"/>
</dbReference>
<dbReference type="GO" id="GO:0016491">
    <property type="term" value="F:oxidoreductase activity"/>
    <property type="evidence" value="ECO:0007669"/>
    <property type="project" value="UniProtKB-KW"/>
</dbReference>
<gene>
    <name evidence="6" type="ORF">ATX59_00040</name>
</gene>
<name>A0A6N4A9M3_OENOE</name>
<evidence type="ECO:0000313" key="7">
    <source>
        <dbReference type="Proteomes" id="UP000181728"/>
    </source>
</evidence>
<proteinExistence type="inferred from homology"/>
<accession>A0A6N4A9M3</accession>
<dbReference type="InterPro" id="IPR045087">
    <property type="entry name" value="Cu-oxidase_fam"/>
</dbReference>
<dbReference type="PANTHER" id="PTHR48267:SF1">
    <property type="entry name" value="BILIRUBIN OXIDASE"/>
    <property type="match status" value="1"/>
</dbReference>
<dbReference type="CDD" id="cd13867">
    <property type="entry name" value="CuRO_2_CueO_FtsP"/>
    <property type="match status" value="1"/>
</dbReference>
<organism evidence="6 7">
    <name type="scientific">Oenococcus oeni</name>
    <name type="common">Leuconostoc oenos</name>
    <dbReference type="NCBI Taxonomy" id="1247"/>
    <lineage>
        <taxon>Bacteria</taxon>
        <taxon>Bacillati</taxon>
        <taxon>Bacillota</taxon>
        <taxon>Bacilli</taxon>
        <taxon>Lactobacillales</taxon>
        <taxon>Lactobacillaceae</taxon>
        <taxon>Oenococcus</taxon>
    </lineage>
</organism>
<dbReference type="GO" id="GO:0005507">
    <property type="term" value="F:copper ion binding"/>
    <property type="evidence" value="ECO:0007669"/>
    <property type="project" value="InterPro"/>
</dbReference>
<dbReference type="RefSeq" id="WP_032817479.1">
    <property type="nucleotide sequence ID" value="NZ_MLOK01000001.1"/>
</dbReference>
<comment type="similarity">
    <text evidence="1">Belongs to the multicopper oxidase family.</text>
</comment>
<dbReference type="PROSITE" id="PS00080">
    <property type="entry name" value="MULTICOPPER_OXIDASE2"/>
    <property type="match status" value="1"/>
</dbReference>
<dbReference type="PANTHER" id="PTHR48267">
    <property type="entry name" value="CUPREDOXIN SUPERFAMILY PROTEIN"/>
    <property type="match status" value="1"/>
</dbReference>